<feature type="region of interest" description="Disordered" evidence="2">
    <location>
        <begin position="1754"/>
        <end position="1773"/>
    </location>
</feature>
<feature type="region of interest" description="Disordered" evidence="2">
    <location>
        <begin position="1056"/>
        <end position="1081"/>
    </location>
</feature>
<feature type="compositionally biased region" description="Basic and acidic residues" evidence="2">
    <location>
        <begin position="1678"/>
        <end position="1696"/>
    </location>
</feature>
<feature type="region of interest" description="Disordered" evidence="2">
    <location>
        <begin position="1457"/>
        <end position="1522"/>
    </location>
</feature>
<feature type="compositionally biased region" description="Basic and acidic residues" evidence="2">
    <location>
        <begin position="1476"/>
        <end position="1513"/>
    </location>
</feature>
<feature type="compositionally biased region" description="Acidic residues" evidence="2">
    <location>
        <begin position="1603"/>
        <end position="1613"/>
    </location>
</feature>
<feature type="region of interest" description="Disordered" evidence="2">
    <location>
        <begin position="520"/>
        <end position="552"/>
    </location>
</feature>
<feature type="region of interest" description="Disordered" evidence="2">
    <location>
        <begin position="1999"/>
        <end position="2025"/>
    </location>
</feature>
<name>K1QT50_MAGGI</name>
<feature type="compositionally biased region" description="Polar residues" evidence="2">
    <location>
        <begin position="1886"/>
        <end position="1898"/>
    </location>
</feature>
<feature type="compositionally biased region" description="Polar residues" evidence="2">
    <location>
        <begin position="1560"/>
        <end position="1571"/>
    </location>
</feature>
<dbReference type="EMBL" id="JH816920">
    <property type="protein sequence ID" value="EKC24776.1"/>
    <property type="molecule type" value="Genomic_DNA"/>
</dbReference>
<organism evidence="3">
    <name type="scientific">Magallana gigas</name>
    <name type="common">Pacific oyster</name>
    <name type="synonym">Crassostrea gigas</name>
    <dbReference type="NCBI Taxonomy" id="29159"/>
    <lineage>
        <taxon>Eukaryota</taxon>
        <taxon>Metazoa</taxon>
        <taxon>Spiralia</taxon>
        <taxon>Lophotrochozoa</taxon>
        <taxon>Mollusca</taxon>
        <taxon>Bivalvia</taxon>
        <taxon>Autobranchia</taxon>
        <taxon>Pteriomorphia</taxon>
        <taxon>Ostreida</taxon>
        <taxon>Ostreoidea</taxon>
        <taxon>Ostreidae</taxon>
        <taxon>Magallana</taxon>
    </lineage>
</organism>
<feature type="region of interest" description="Disordered" evidence="2">
    <location>
        <begin position="1630"/>
        <end position="1740"/>
    </location>
</feature>
<feature type="compositionally biased region" description="Polar residues" evidence="2">
    <location>
        <begin position="1460"/>
        <end position="1475"/>
    </location>
</feature>
<keyword evidence="1" id="KW-0175">Coiled coil</keyword>
<feature type="region of interest" description="Disordered" evidence="2">
    <location>
        <begin position="1557"/>
        <end position="1617"/>
    </location>
</feature>
<feature type="compositionally biased region" description="Basic and acidic residues" evidence="2">
    <location>
        <begin position="1"/>
        <end position="25"/>
    </location>
</feature>
<feature type="compositionally biased region" description="Acidic residues" evidence="2">
    <location>
        <begin position="1633"/>
        <end position="1643"/>
    </location>
</feature>
<feature type="coiled-coil region" evidence="1">
    <location>
        <begin position="1289"/>
        <end position="1316"/>
    </location>
</feature>
<feature type="compositionally biased region" description="Basic and acidic residues" evidence="2">
    <location>
        <begin position="1725"/>
        <end position="1735"/>
    </location>
</feature>
<evidence type="ECO:0000256" key="2">
    <source>
        <dbReference type="SAM" id="MobiDB-lite"/>
    </source>
</evidence>
<sequence length="2047" mass="232429">MIEKDPDLETTRAENENVIAEKDQDAYQDSDDSSETNEMSVFDECSRTYIRIPWESAYQFRRQFSETYEQNETEKKYVRAMKSIDMGSFFRRDKHENDRKPFPWNEKRDRLTKDQKKEVRFAEQIDDFTKEDDFKQSTMDESEDKKHDDEISPHEPHEQIDRIHEMTVIQSIMEKRQYHEEELIDEIQYQDSCTSTRDDQIEASGGVSCDVSGKDISHEAEEDLFRVHDSTADTTVTPTRESVQFAGIIVTEAEPLEETEVEETIDDRKKIPSSFVGKFPMALPSIGKAIADNEIYESSETGGDTTEEKLSPIEEAHQDDFPEEQEENKPAVIEKHVTFQNEVCHLRSGSSEDLVKTSTSSSEMEPTILAASYDLDSGRVSKVVATYDVSPDTVEKQFVAPPTAKAILSSPEDDVFELENKRLFESSQIQSKRETNEIPSAPQKNNLADIQEIELQKDLKEDAFGEDSAASSPFEIMSASELDGYEDYLALEITQSNEKTTLSDTGECNVNEKLVSTEMKESMSLHITPKSDSSFDHSSLLSTDTSEKEDDSPYDILESVSHDVEHLPDVVEDTGDHSIQVHSIPKTLLPNGPTEVEFNPEIDLHFENSTEDFQSTAAPPDLIQSIPADESLSKNETVIGEENEQGTGEILENVMYDSQTVQTHSVIEELTVVSQEHLISSDQTLYGLEMPSEETTALTLSSSQTSKQDIDNESDSVNVTEAFVSQTEEDISDQSACKEIDISAEHNSSKIHEEVKIECESDDHQKYEQSDNQDIREIYHGKRALNVDFEDSTHLDSESTIPCETIEDDYDNVEDESLDTNLMEEENAENEGGPSHQQSEPFELDVDMYDLERPCTPTPVDKNQHFFDEQAEQIVENEDIEVQANVFVESVLNEACARINKESVDVELEANNDVENASVCEDVNVEQNIFIDNEGKIASEPLLYLDNNSKQELCDEKMSSKQTHSILMKQVSEDIPEITLTTHYHVDDCATIQESHDIYRNVQSGKENDIKSFDGNENDNDKPIESEVQQTIVFSSECIPEEPEDTIDATTPRELNKQNTSSHFDSGKVCIPEENDSDDTTEEEKEIHITSSTRPLTVVMPQDKVDHGECNMDPRHDDTIDSATIESEVHAMNEYSKFEEDVAKTGYVDSYESDDSLENKYEDEIHVSETGFEVIKHETTTEKYISVMLNQDVKTNNSVCEDKDIQETSHELVDQEFSQDDIGDTSSVESFTTVVPVDQDDDEDGNENRLDDFASMSSSYHSDVLGLDEDEKLDDFPIIDWTQKDVMEFEEINRKQSEEEEKRRELKRKHDEELLQRFEELKSLRDEKDRSLVDWEEGSESSVDSDRYEYMDKTALSVITENSDEDKFEFLDNEDVKSEKSDRIFGSPDDFPPPSPGINKFFNKSADRDDISITSSLLEFERLEHEILASGSRGSIEMEKDNISVTSSLAEFERFERELGQSSSASSVEKITSDSNSKESDKEGSRTSLNDVDRLDKDIERKDSVDSITRRSESSSLASLNEFERLEQEMALADELEAEAQKIVSILESGTLMTEEIQTEKSSTLMTYRTVTSKRESKKETEETEELEDSLSEEKTSKKDLDQAEVDSLDGDVSEITSLTSSVILNQKAVKECDEDSLRDDEESMKISSDSLGDQLGLKSSSDKDKYDTDSLAGQEGLMEKSTDSLETDKKYSVVDEKEETDSLYDEDERPKQTDIMQTSIDSLESSKSRSRENLMESSMYSVDSSIFSRSSVETMKSAGSQRSDSSTEIMQVSAESYEERKRREKKWLIDNYHSYRESGHGVEPLVDQEGNVLKSFRLEDNYGYGWDDSDEEEEDNKSSQSKPFSWGPYEEKKKIYTMAEWEAMKEEKRRASLVTEKTETHSEIIGSTSTNLSEKSTIVSNTTISTKSIASSETKVYQSSEELRSSTSVKASARFGSHLSDPAPQRIASIDDDDFVEYDVTEHRELMHGIPEHFAQKSGPIYIDPETIDSEEDEIVNYPQCKTEDSTDGAEGGDTETHSSRKKTFESEQLQFKYTLKKHFIRCWHS</sequence>
<protein>
    <submittedName>
        <fullName evidence="3">Uncharacterized protein</fullName>
    </submittedName>
</protein>
<feature type="compositionally biased region" description="Polar residues" evidence="2">
    <location>
        <begin position="1715"/>
        <end position="1724"/>
    </location>
</feature>
<proteinExistence type="predicted"/>
<feature type="region of interest" description="Disordered" evidence="2">
    <location>
        <begin position="1326"/>
        <end position="1346"/>
    </location>
</feature>
<dbReference type="HOGENOM" id="CLU_233176_0_0_1"/>
<feature type="compositionally biased region" description="Basic and acidic residues" evidence="2">
    <location>
        <begin position="1592"/>
        <end position="1602"/>
    </location>
</feature>
<feature type="region of interest" description="Disordered" evidence="2">
    <location>
        <begin position="294"/>
        <end position="328"/>
    </location>
</feature>
<dbReference type="InParanoid" id="K1QT50"/>
<feature type="region of interest" description="Disordered" evidence="2">
    <location>
        <begin position="427"/>
        <end position="448"/>
    </location>
</feature>
<feature type="compositionally biased region" description="Acidic residues" evidence="2">
    <location>
        <begin position="26"/>
        <end position="35"/>
    </location>
</feature>
<reference evidence="3" key="1">
    <citation type="journal article" date="2012" name="Nature">
        <title>The oyster genome reveals stress adaptation and complexity of shell formation.</title>
        <authorList>
            <person name="Zhang G."/>
            <person name="Fang X."/>
            <person name="Guo X."/>
            <person name="Li L."/>
            <person name="Luo R."/>
            <person name="Xu F."/>
            <person name="Yang P."/>
            <person name="Zhang L."/>
            <person name="Wang X."/>
            <person name="Qi H."/>
            <person name="Xiong Z."/>
            <person name="Que H."/>
            <person name="Xie Y."/>
            <person name="Holland P.W."/>
            <person name="Paps J."/>
            <person name="Zhu Y."/>
            <person name="Wu F."/>
            <person name="Chen Y."/>
            <person name="Wang J."/>
            <person name="Peng C."/>
            <person name="Meng J."/>
            <person name="Yang L."/>
            <person name="Liu J."/>
            <person name="Wen B."/>
            <person name="Zhang N."/>
            <person name="Huang Z."/>
            <person name="Zhu Q."/>
            <person name="Feng Y."/>
            <person name="Mount A."/>
            <person name="Hedgecock D."/>
            <person name="Xu Z."/>
            <person name="Liu Y."/>
            <person name="Domazet-Loso T."/>
            <person name="Du Y."/>
            <person name="Sun X."/>
            <person name="Zhang S."/>
            <person name="Liu B."/>
            <person name="Cheng P."/>
            <person name="Jiang X."/>
            <person name="Li J."/>
            <person name="Fan D."/>
            <person name="Wang W."/>
            <person name="Fu W."/>
            <person name="Wang T."/>
            <person name="Wang B."/>
            <person name="Zhang J."/>
            <person name="Peng Z."/>
            <person name="Li Y."/>
            <person name="Li N."/>
            <person name="Wang J."/>
            <person name="Chen M."/>
            <person name="He Y."/>
            <person name="Tan F."/>
            <person name="Song X."/>
            <person name="Zheng Q."/>
            <person name="Huang R."/>
            <person name="Yang H."/>
            <person name="Du X."/>
            <person name="Chen L."/>
            <person name="Yang M."/>
            <person name="Gaffney P.M."/>
            <person name="Wang S."/>
            <person name="Luo L."/>
            <person name="She Z."/>
            <person name="Ming Y."/>
            <person name="Huang W."/>
            <person name="Zhang S."/>
            <person name="Huang B."/>
            <person name="Zhang Y."/>
            <person name="Qu T."/>
            <person name="Ni P."/>
            <person name="Miao G."/>
            <person name="Wang J."/>
            <person name="Wang Q."/>
            <person name="Steinberg C.E."/>
            <person name="Wang H."/>
            <person name="Li N."/>
            <person name="Qian L."/>
            <person name="Zhang G."/>
            <person name="Li Y."/>
            <person name="Yang H."/>
            <person name="Liu X."/>
            <person name="Wang J."/>
            <person name="Yin Y."/>
            <person name="Wang J."/>
        </authorList>
    </citation>
    <scope>NUCLEOTIDE SEQUENCE [LARGE SCALE GENOMIC DNA]</scope>
    <source>
        <strain evidence="3">05x7-T-G4-1.051#20</strain>
    </source>
</reference>
<feature type="compositionally biased region" description="Acidic residues" evidence="2">
    <location>
        <begin position="1697"/>
        <end position="1708"/>
    </location>
</feature>
<feature type="compositionally biased region" description="Basic and acidic residues" evidence="2">
    <location>
        <begin position="143"/>
        <end position="156"/>
    </location>
</feature>
<feature type="compositionally biased region" description="Basic and acidic residues" evidence="2">
    <location>
        <begin position="2016"/>
        <end position="2025"/>
    </location>
</feature>
<evidence type="ECO:0000313" key="3">
    <source>
        <dbReference type="EMBL" id="EKC24776.1"/>
    </source>
</evidence>
<feature type="compositionally biased region" description="Acidic residues" evidence="2">
    <location>
        <begin position="1582"/>
        <end position="1591"/>
    </location>
</feature>
<evidence type="ECO:0000256" key="1">
    <source>
        <dbReference type="SAM" id="Coils"/>
    </source>
</evidence>
<gene>
    <name evidence="3" type="ORF">CGI_10019532</name>
</gene>
<feature type="compositionally biased region" description="Basic and acidic residues" evidence="2">
    <location>
        <begin position="306"/>
        <end position="320"/>
    </location>
</feature>
<feature type="region of interest" description="Disordered" evidence="2">
    <location>
        <begin position="1369"/>
        <end position="1404"/>
    </location>
</feature>
<feature type="region of interest" description="Disordered" evidence="2">
    <location>
        <begin position="1"/>
        <end position="39"/>
    </location>
</feature>
<feature type="region of interest" description="Disordered" evidence="2">
    <location>
        <begin position="1825"/>
        <end position="1848"/>
    </location>
</feature>
<feature type="region of interest" description="Disordered" evidence="2">
    <location>
        <begin position="128"/>
        <end position="156"/>
    </location>
</feature>
<feature type="region of interest" description="Disordered" evidence="2">
    <location>
        <begin position="92"/>
        <end position="115"/>
    </location>
</feature>
<feature type="compositionally biased region" description="Basic and acidic residues" evidence="2">
    <location>
        <begin position="1369"/>
        <end position="1383"/>
    </location>
</feature>
<feature type="compositionally biased region" description="Basic and acidic residues" evidence="2">
    <location>
        <begin position="1873"/>
        <end position="1883"/>
    </location>
</feature>
<feature type="region of interest" description="Disordered" evidence="2">
    <location>
        <begin position="1873"/>
        <end position="1898"/>
    </location>
</feature>
<accession>K1QT50</accession>